<evidence type="ECO:0000313" key="1">
    <source>
        <dbReference type="EMBL" id="PKU41836.1"/>
    </source>
</evidence>
<name>A0A2I0U6Z7_LIMLA</name>
<dbReference type="AlphaFoldDB" id="A0A2I0U6Z7"/>
<keyword evidence="2" id="KW-1185">Reference proteome</keyword>
<reference evidence="2" key="2">
    <citation type="submission" date="2017-12" db="EMBL/GenBank/DDBJ databases">
        <title>Genome sequence of the Bar-tailed Godwit (Limosa lapponica baueri).</title>
        <authorList>
            <person name="Lima N.C.B."/>
            <person name="Parody-Merino A.M."/>
            <person name="Battley P.F."/>
            <person name="Fidler A.E."/>
            <person name="Prosdocimi F."/>
        </authorList>
    </citation>
    <scope>NUCLEOTIDE SEQUENCE [LARGE SCALE GENOMIC DNA]</scope>
</reference>
<proteinExistence type="predicted"/>
<accession>A0A2I0U6Z7</accession>
<organism evidence="1 2">
    <name type="scientific">Limosa lapponica baueri</name>
    <dbReference type="NCBI Taxonomy" id="1758121"/>
    <lineage>
        <taxon>Eukaryota</taxon>
        <taxon>Metazoa</taxon>
        <taxon>Chordata</taxon>
        <taxon>Craniata</taxon>
        <taxon>Vertebrata</taxon>
        <taxon>Euteleostomi</taxon>
        <taxon>Archelosauria</taxon>
        <taxon>Archosauria</taxon>
        <taxon>Dinosauria</taxon>
        <taxon>Saurischia</taxon>
        <taxon>Theropoda</taxon>
        <taxon>Coelurosauria</taxon>
        <taxon>Aves</taxon>
        <taxon>Neognathae</taxon>
        <taxon>Neoaves</taxon>
        <taxon>Charadriiformes</taxon>
        <taxon>Scolopacidae</taxon>
        <taxon>Limosa</taxon>
    </lineage>
</organism>
<protein>
    <submittedName>
        <fullName evidence="1">Uncharacterized protein</fullName>
    </submittedName>
</protein>
<dbReference type="Proteomes" id="UP000233556">
    <property type="component" value="Unassembled WGS sequence"/>
</dbReference>
<reference evidence="2" key="1">
    <citation type="submission" date="2017-11" db="EMBL/GenBank/DDBJ databases">
        <authorList>
            <person name="Lima N.C."/>
            <person name="Parody-Merino A.M."/>
            <person name="Battley P.F."/>
            <person name="Fidler A.E."/>
            <person name="Prosdocimi F."/>
        </authorList>
    </citation>
    <scope>NUCLEOTIDE SEQUENCE [LARGE SCALE GENOMIC DNA]</scope>
</reference>
<evidence type="ECO:0000313" key="2">
    <source>
        <dbReference type="Proteomes" id="UP000233556"/>
    </source>
</evidence>
<dbReference type="EMBL" id="KZ506068">
    <property type="protein sequence ID" value="PKU41836.1"/>
    <property type="molecule type" value="Genomic_DNA"/>
</dbReference>
<gene>
    <name evidence="1" type="ORF">llap_7867</name>
</gene>
<sequence>MLDPKIWALSDIFTSGNSGSDCGCSLMLDPRLPTHGKTQESRYLGGQNAASGKGMYKNLLERQKTINAFFCGGNNIYPRVAAAH</sequence>